<evidence type="ECO:0000259" key="13">
    <source>
        <dbReference type="PROSITE" id="PS50157"/>
    </source>
</evidence>
<evidence type="ECO:0000256" key="2">
    <source>
        <dbReference type="ARBA" id="ARBA00006991"/>
    </source>
</evidence>
<comment type="subcellular location">
    <subcellularLocation>
        <location evidence="1 12">Nucleus</location>
    </subcellularLocation>
</comment>
<dbReference type="Pfam" id="PF00096">
    <property type="entry name" value="zf-C2H2"/>
    <property type="match status" value="10"/>
</dbReference>
<dbReference type="GO" id="GO:0005634">
    <property type="term" value="C:nucleus"/>
    <property type="evidence" value="ECO:0007669"/>
    <property type="project" value="UniProtKB-SubCell"/>
</dbReference>
<keyword evidence="10 12" id="KW-0539">Nucleus</keyword>
<dbReference type="PROSITE" id="PS00028">
    <property type="entry name" value="ZINC_FINGER_C2H2_1"/>
    <property type="match status" value="9"/>
</dbReference>
<dbReference type="SUPFAM" id="SSF57667">
    <property type="entry name" value="beta-beta-alpha zinc fingers"/>
    <property type="match status" value="8"/>
</dbReference>
<feature type="domain" description="C2H2-type" evidence="13">
    <location>
        <begin position="474"/>
        <end position="501"/>
    </location>
</feature>
<dbReference type="Pfam" id="PF01352">
    <property type="entry name" value="KRAB"/>
    <property type="match status" value="1"/>
</dbReference>
<evidence type="ECO:0000256" key="3">
    <source>
        <dbReference type="ARBA" id="ARBA00022723"/>
    </source>
</evidence>
<dbReference type="FunFam" id="1.10.4020.10:FF:000001">
    <property type="entry name" value="zinc finger protein 263 isoform X1"/>
    <property type="match status" value="1"/>
</dbReference>
<dbReference type="FunFam" id="3.30.160.60:FF:000557">
    <property type="entry name" value="zinc finger and SCAN domain-containing protein 29"/>
    <property type="match status" value="1"/>
</dbReference>
<dbReference type="CTD" id="158399"/>
<dbReference type="SMART" id="SM00431">
    <property type="entry name" value="SCAN"/>
    <property type="match status" value="1"/>
</dbReference>
<organism evidence="16 17">
    <name type="scientific">Trichechus manatus latirostris</name>
    <name type="common">Florida manatee</name>
    <dbReference type="NCBI Taxonomy" id="127582"/>
    <lineage>
        <taxon>Eukaryota</taxon>
        <taxon>Metazoa</taxon>
        <taxon>Chordata</taxon>
        <taxon>Craniata</taxon>
        <taxon>Vertebrata</taxon>
        <taxon>Euteleostomi</taxon>
        <taxon>Mammalia</taxon>
        <taxon>Eutheria</taxon>
        <taxon>Afrotheria</taxon>
        <taxon>Sirenia</taxon>
        <taxon>Trichechidae</taxon>
        <taxon>Trichechus</taxon>
    </lineage>
</organism>
<feature type="domain" description="C2H2-type" evidence="13">
    <location>
        <begin position="614"/>
        <end position="641"/>
    </location>
</feature>
<protein>
    <submittedName>
        <fullName evidence="17">Zinc finger protein 483</fullName>
    </submittedName>
</protein>
<evidence type="ECO:0000256" key="12">
    <source>
        <dbReference type="PROSITE-ProRule" id="PRU00187"/>
    </source>
</evidence>
<keyword evidence="6" id="KW-0862">Zinc</keyword>
<dbReference type="GO" id="GO:0000978">
    <property type="term" value="F:RNA polymerase II cis-regulatory region sequence-specific DNA binding"/>
    <property type="evidence" value="ECO:0007669"/>
    <property type="project" value="TreeGrafter"/>
</dbReference>
<evidence type="ECO:0000259" key="15">
    <source>
        <dbReference type="PROSITE" id="PS50805"/>
    </source>
</evidence>
<keyword evidence="9" id="KW-0804">Transcription</keyword>
<dbReference type="InterPro" id="IPR050752">
    <property type="entry name" value="C2H2-ZF_domain"/>
</dbReference>
<dbReference type="InterPro" id="IPR036236">
    <property type="entry name" value="Znf_C2H2_sf"/>
</dbReference>
<comment type="similarity">
    <text evidence="2">Belongs to the krueppel C2H2-type zinc-finger protein family.</text>
</comment>
<dbReference type="InterPro" id="IPR038269">
    <property type="entry name" value="SCAN_sf"/>
</dbReference>
<dbReference type="STRING" id="127582.A0A2Y9QUX1"/>
<evidence type="ECO:0000256" key="7">
    <source>
        <dbReference type="ARBA" id="ARBA00023015"/>
    </source>
</evidence>
<dbReference type="PROSITE" id="PS50804">
    <property type="entry name" value="SCAN_BOX"/>
    <property type="match status" value="1"/>
</dbReference>
<keyword evidence="5 11" id="KW-0863">Zinc-finger</keyword>
<keyword evidence="7" id="KW-0805">Transcription regulation</keyword>
<evidence type="ECO:0000256" key="6">
    <source>
        <dbReference type="ARBA" id="ARBA00022833"/>
    </source>
</evidence>
<dbReference type="InterPro" id="IPR003309">
    <property type="entry name" value="SCAN_dom"/>
</dbReference>
<dbReference type="PANTHER" id="PTHR24384">
    <property type="entry name" value="FINGER PUTATIVE TRANSCRIPTION FACTOR FAMILY-RELATED"/>
    <property type="match status" value="1"/>
</dbReference>
<dbReference type="FunCoup" id="A0A2Y9QUX1">
    <property type="interactions" value="312"/>
</dbReference>
<evidence type="ECO:0000256" key="4">
    <source>
        <dbReference type="ARBA" id="ARBA00022737"/>
    </source>
</evidence>
<dbReference type="Proteomes" id="UP000248480">
    <property type="component" value="Unplaced"/>
</dbReference>
<evidence type="ECO:0000256" key="10">
    <source>
        <dbReference type="ARBA" id="ARBA00023242"/>
    </source>
</evidence>
<dbReference type="InterPro" id="IPR001909">
    <property type="entry name" value="KRAB"/>
</dbReference>
<dbReference type="FunFam" id="3.30.160.60:FF:001532">
    <property type="entry name" value="Zinc finger protein 483"/>
    <property type="match status" value="1"/>
</dbReference>
<feature type="domain" description="C2H2-type" evidence="13">
    <location>
        <begin position="362"/>
        <end position="389"/>
    </location>
</feature>
<evidence type="ECO:0000256" key="11">
    <source>
        <dbReference type="PROSITE-ProRule" id="PRU00042"/>
    </source>
</evidence>
<keyword evidence="16" id="KW-1185">Reference proteome</keyword>
<evidence type="ECO:0000313" key="17">
    <source>
        <dbReference type="RefSeq" id="XP_023583098.1"/>
    </source>
</evidence>
<feature type="domain" description="C2H2-type" evidence="13">
    <location>
        <begin position="726"/>
        <end position="753"/>
    </location>
</feature>
<dbReference type="FunFam" id="3.30.160.60:FF:002343">
    <property type="entry name" value="Zinc finger protein 33A"/>
    <property type="match status" value="1"/>
</dbReference>
<dbReference type="FunFam" id="3.30.160.60:FF:001580">
    <property type="entry name" value="zinc finger protein 483"/>
    <property type="match status" value="1"/>
</dbReference>
<dbReference type="FunFam" id="3.30.160.60:FF:001350">
    <property type="entry name" value="zinc finger protein 483 isoform X1"/>
    <property type="match status" value="1"/>
</dbReference>
<feature type="domain" description="C2H2-type" evidence="13">
    <location>
        <begin position="642"/>
        <end position="669"/>
    </location>
</feature>
<reference evidence="17" key="1">
    <citation type="submission" date="2025-08" db="UniProtKB">
        <authorList>
            <consortium name="RefSeq"/>
        </authorList>
    </citation>
    <scope>IDENTIFICATION</scope>
</reference>
<feature type="domain" description="C2H2-type" evidence="13">
    <location>
        <begin position="670"/>
        <end position="697"/>
    </location>
</feature>
<name>A0A2Y9QUX1_TRIMA</name>
<proteinExistence type="inferred from homology"/>
<feature type="domain" description="SCAN box" evidence="14">
    <location>
        <begin position="52"/>
        <end position="134"/>
    </location>
</feature>
<keyword evidence="3" id="KW-0479">Metal-binding</keyword>
<dbReference type="PANTHER" id="PTHR24384:SF246">
    <property type="entry name" value="GENE, 19965-RELATED"/>
    <property type="match status" value="1"/>
</dbReference>
<dbReference type="Pfam" id="PF02023">
    <property type="entry name" value="SCAN"/>
    <property type="match status" value="1"/>
</dbReference>
<dbReference type="CDD" id="cd07936">
    <property type="entry name" value="SCAN"/>
    <property type="match status" value="1"/>
</dbReference>
<sequence>LQAVVLLNKVVATFSEPHALASSEQNKVLKMDTPGDQEALLRGDTTDPETSRQRFRRFRYSEEAGPRKALSQLWELCIQWLRPDIHTKEQILELLVFEQFLAILPGEIRNWVKSQHPESSEKVVTLVEDLTQMLEEKEDPLSRDYFLSQEENPEEDKMAVVLPNAESLESMAFKDVAVNFSRGEWKRLKPFQKKLFMEVLLENFRNLEFLGFPVSKLELISQLKWVVMPWLLDKEVSKGSRPECDPICELKKFIPNHDVFIEDLSLDTIMESFLRGDNCDLMMGESSECYDRLEEDRSSHEYSQETVTQKKTHERVNKDEEFGGSLNVRSVLAPEKSLLGNNFKQTSDVIKHLRVYLRKKSWKCNEGKKSFSFHSDLVLNCKEHTGEKTRKCNEGGKAFSHSSSLIRHQKHKKIRSADKSQKCIHCGVAFTESSSLSKRTDGKNASTCDKCWKDLCQDTTLNKGESTESGEKNHKCSKCGKAFSYSASLTKHRRILTGEKPYMCDECGKAFSDSSSLTPPHRTHSGKKRYKCDDCGKAFTMSAHLIKHQRVHTGEKPYKCKDCGRPFSDSSSLIQHQRIHTGEKPYTCNNCGKSFSHSSSLSKHQRIHTGEKPYKCGECGKTFRQTSCLTRHQRIHTGEKPYLCNDCGMTFSHFTSVIYHQRLHSGEKPYKCSQCEKAFPTHSLLSRHQRIHTGVKPYKCKECGKSFSQSSSLNEHYRIHTGEKPYECTYCGATFSRSSILVEHVKIHTRRREYQCKECQKTFKSNSGLLKHRGFHSVE</sequence>
<dbReference type="Gene3D" id="3.30.160.60">
    <property type="entry name" value="Classic Zinc Finger"/>
    <property type="match status" value="12"/>
</dbReference>
<feature type="domain" description="C2H2-type" evidence="13">
    <location>
        <begin position="586"/>
        <end position="613"/>
    </location>
</feature>
<dbReference type="InterPro" id="IPR013087">
    <property type="entry name" value="Znf_C2H2_type"/>
</dbReference>
<feature type="domain" description="C2H2-type" evidence="13">
    <location>
        <begin position="558"/>
        <end position="585"/>
    </location>
</feature>
<evidence type="ECO:0000256" key="9">
    <source>
        <dbReference type="ARBA" id="ARBA00023163"/>
    </source>
</evidence>
<feature type="domain" description="C2H2-type" evidence="13">
    <location>
        <begin position="390"/>
        <end position="420"/>
    </location>
</feature>
<evidence type="ECO:0000256" key="8">
    <source>
        <dbReference type="ARBA" id="ARBA00023125"/>
    </source>
</evidence>
<dbReference type="GO" id="GO:0008270">
    <property type="term" value="F:zinc ion binding"/>
    <property type="evidence" value="ECO:0007669"/>
    <property type="project" value="UniProtKB-KW"/>
</dbReference>
<dbReference type="GO" id="GO:0000981">
    <property type="term" value="F:DNA-binding transcription factor activity, RNA polymerase II-specific"/>
    <property type="evidence" value="ECO:0007669"/>
    <property type="project" value="TreeGrafter"/>
</dbReference>
<accession>A0A2Y9QUX1</accession>
<dbReference type="GeneID" id="101347649"/>
<keyword evidence="8" id="KW-0238">DNA-binding</keyword>
<dbReference type="PROSITE" id="PS50805">
    <property type="entry name" value="KRAB"/>
    <property type="match status" value="1"/>
</dbReference>
<dbReference type="RefSeq" id="XP_023583098.1">
    <property type="nucleotide sequence ID" value="XM_023727330.1"/>
</dbReference>
<feature type="domain" description="KRAB" evidence="15">
    <location>
        <begin position="171"/>
        <end position="242"/>
    </location>
</feature>
<dbReference type="InParanoid" id="A0A2Y9QUX1"/>
<feature type="domain" description="C2H2-type" evidence="13">
    <location>
        <begin position="530"/>
        <end position="557"/>
    </location>
</feature>
<dbReference type="FunFam" id="3.30.160.60:FF:001540">
    <property type="entry name" value="zinc finger protein 483 isoform X2"/>
    <property type="match status" value="1"/>
</dbReference>
<evidence type="ECO:0000256" key="5">
    <source>
        <dbReference type="ARBA" id="ARBA00022771"/>
    </source>
</evidence>
<keyword evidence="4" id="KW-0677">Repeat</keyword>
<dbReference type="FunFam" id="3.30.160.60:FF:000099">
    <property type="entry name" value="Zinc finger protein 79"/>
    <property type="match status" value="1"/>
</dbReference>
<dbReference type="AlphaFoldDB" id="A0A2Y9QUX1"/>
<feature type="non-terminal residue" evidence="17">
    <location>
        <position position="1"/>
    </location>
</feature>
<dbReference type="SMART" id="SM00349">
    <property type="entry name" value="KRAB"/>
    <property type="match status" value="1"/>
</dbReference>
<dbReference type="PROSITE" id="PS50157">
    <property type="entry name" value="ZINC_FINGER_C2H2_2"/>
    <property type="match status" value="13"/>
</dbReference>
<dbReference type="InterPro" id="IPR036051">
    <property type="entry name" value="KRAB_dom_sf"/>
</dbReference>
<dbReference type="SUPFAM" id="SSF47353">
    <property type="entry name" value="Retrovirus capsid dimerization domain-like"/>
    <property type="match status" value="1"/>
</dbReference>
<dbReference type="SMART" id="SM00355">
    <property type="entry name" value="ZnF_C2H2"/>
    <property type="match status" value="12"/>
</dbReference>
<dbReference type="KEGG" id="tmu:101347649"/>
<dbReference type="CDD" id="cd07765">
    <property type="entry name" value="KRAB_A-box"/>
    <property type="match status" value="1"/>
</dbReference>
<evidence type="ECO:0000259" key="14">
    <source>
        <dbReference type="PROSITE" id="PS50804"/>
    </source>
</evidence>
<dbReference type="SUPFAM" id="SSF109640">
    <property type="entry name" value="KRAB domain (Kruppel-associated box)"/>
    <property type="match status" value="1"/>
</dbReference>
<dbReference type="Gene3D" id="1.10.4020.10">
    <property type="entry name" value="DNA breaking-rejoining enzymes"/>
    <property type="match status" value="1"/>
</dbReference>
<gene>
    <name evidence="17" type="primary">ZNF483</name>
</gene>
<dbReference type="Gene3D" id="6.10.140.140">
    <property type="match status" value="1"/>
</dbReference>
<dbReference type="FunFam" id="3.30.160.60:FF:002090">
    <property type="entry name" value="Zinc finger protein 473"/>
    <property type="match status" value="1"/>
</dbReference>
<dbReference type="FunFam" id="3.30.160.60:FF:000688">
    <property type="entry name" value="zinc finger protein 197 isoform X1"/>
    <property type="match status" value="1"/>
</dbReference>
<dbReference type="FunFam" id="3.30.160.60:FF:000608">
    <property type="entry name" value="zinc finger protein 286A isoform X1"/>
    <property type="match status" value="1"/>
</dbReference>
<dbReference type="FunFam" id="3.30.160.60:FF:001501">
    <property type="entry name" value="Zinc finger protein 483"/>
    <property type="match status" value="1"/>
</dbReference>
<evidence type="ECO:0000256" key="1">
    <source>
        <dbReference type="ARBA" id="ARBA00004123"/>
    </source>
</evidence>
<feature type="domain" description="C2H2-type" evidence="13">
    <location>
        <begin position="698"/>
        <end position="725"/>
    </location>
</feature>
<evidence type="ECO:0000313" key="16">
    <source>
        <dbReference type="Proteomes" id="UP000248480"/>
    </source>
</evidence>
<feature type="domain" description="C2H2-type" evidence="13">
    <location>
        <begin position="502"/>
        <end position="529"/>
    </location>
</feature>
<feature type="domain" description="C2H2-type" evidence="13">
    <location>
        <begin position="754"/>
        <end position="779"/>
    </location>
</feature>